<dbReference type="InterPro" id="IPR007627">
    <property type="entry name" value="RNA_pol_sigma70_r2"/>
</dbReference>
<dbReference type="Gene3D" id="1.10.1740.10">
    <property type="match status" value="1"/>
</dbReference>
<dbReference type="PANTHER" id="PTHR30173">
    <property type="entry name" value="SIGMA 19 FACTOR"/>
    <property type="match status" value="1"/>
</dbReference>
<comment type="caution">
    <text evidence="8">The sequence shown here is derived from an EMBL/GenBank/DDBJ whole genome shotgun (WGS) entry which is preliminary data.</text>
</comment>
<evidence type="ECO:0000259" key="6">
    <source>
        <dbReference type="Pfam" id="PF04542"/>
    </source>
</evidence>
<dbReference type="InterPro" id="IPR036388">
    <property type="entry name" value="WH-like_DNA-bd_sf"/>
</dbReference>
<protein>
    <submittedName>
        <fullName evidence="8">Sigma-70 family RNA polymerase sigma factor</fullName>
    </submittedName>
</protein>
<dbReference type="InterPro" id="IPR013325">
    <property type="entry name" value="RNA_pol_sigma_r2"/>
</dbReference>
<evidence type="ECO:0000256" key="4">
    <source>
        <dbReference type="ARBA" id="ARBA00023082"/>
    </source>
</evidence>
<evidence type="ECO:0000313" key="8">
    <source>
        <dbReference type="EMBL" id="MDA0643138.1"/>
    </source>
</evidence>
<dbReference type="Proteomes" id="UP001212498">
    <property type="component" value="Unassembled WGS sequence"/>
</dbReference>
<evidence type="ECO:0000259" key="7">
    <source>
        <dbReference type="Pfam" id="PF08281"/>
    </source>
</evidence>
<organism evidence="8 9">
    <name type="scientific">Nonomuraea ferruginea</name>
    <dbReference type="NCBI Taxonomy" id="46174"/>
    <lineage>
        <taxon>Bacteria</taxon>
        <taxon>Bacillati</taxon>
        <taxon>Actinomycetota</taxon>
        <taxon>Actinomycetes</taxon>
        <taxon>Streptosporangiales</taxon>
        <taxon>Streptosporangiaceae</taxon>
        <taxon>Nonomuraea</taxon>
    </lineage>
</organism>
<name>A0ABT4T0W7_9ACTN</name>
<dbReference type="SUPFAM" id="SSF54427">
    <property type="entry name" value="NTF2-like"/>
    <property type="match status" value="1"/>
</dbReference>
<keyword evidence="3" id="KW-0805">Transcription regulation</keyword>
<feature type="domain" description="RNA polymerase sigma-70 region 2" evidence="6">
    <location>
        <begin position="6"/>
        <end position="66"/>
    </location>
</feature>
<dbReference type="InterPro" id="IPR014284">
    <property type="entry name" value="RNA_pol_sigma-70_dom"/>
</dbReference>
<dbReference type="EMBL" id="JAPNUD010000059">
    <property type="protein sequence ID" value="MDA0643138.1"/>
    <property type="molecule type" value="Genomic_DNA"/>
</dbReference>
<accession>A0ABT4T0W7</accession>
<dbReference type="NCBIfam" id="TIGR02937">
    <property type="entry name" value="sigma70-ECF"/>
    <property type="match status" value="1"/>
</dbReference>
<feature type="domain" description="RNA polymerase sigma factor 70 region 4 type 2" evidence="7">
    <location>
        <begin position="99"/>
        <end position="147"/>
    </location>
</feature>
<dbReference type="InterPro" id="IPR013324">
    <property type="entry name" value="RNA_pol_sigma_r3/r4-like"/>
</dbReference>
<evidence type="ECO:0000256" key="1">
    <source>
        <dbReference type="ARBA" id="ARBA00010641"/>
    </source>
</evidence>
<dbReference type="CDD" id="cd06171">
    <property type="entry name" value="Sigma70_r4"/>
    <property type="match status" value="1"/>
</dbReference>
<dbReference type="Gene3D" id="3.10.450.50">
    <property type="match status" value="1"/>
</dbReference>
<evidence type="ECO:0000256" key="3">
    <source>
        <dbReference type="ARBA" id="ARBA00023015"/>
    </source>
</evidence>
<gene>
    <name evidence="8" type="ORF">OUY24_21140</name>
</gene>
<dbReference type="SUPFAM" id="SSF88659">
    <property type="entry name" value="Sigma3 and sigma4 domains of RNA polymerase sigma factors"/>
    <property type="match status" value="1"/>
</dbReference>
<dbReference type="Gene3D" id="1.10.10.10">
    <property type="entry name" value="Winged helix-like DNA-binding domain superfamily/Winged helix DNA-binding domain"/>
    <property type="match status" value="1"/>
</dbReference>
<dbReference type="InterPro" id="IPR013249">
    <property type="entry name" value="RNA_pol_sigma70_r4_t2"/>
</dbReference>
<dbReference type="SUPFAM" id="SSF88946">
    <property type="entry name" value="Sigma2 domain of RNA polymerase sigma factors"/>
    <property type="match status" value="1"/>
</dbReference>
<sequence length="279" mass="30695">MTADPFHTHRNLLFSIAFDILGSAGDAEDVVQETWLRWHGVDHARVDNPRAYLVRVVTRLALDERDRLHHEYVGPWLPEPGPDPVEDVARAQEVTYGLMVVLETLSPLERAAFILYEAFGFRHAEVARILGRSPAAVRQLVHRAREHVEARRPRFPEERAAAQAVAERFLDAALGGSIAGLMEVLAPDVTLRTDGGGRVKAALRPVTGSDRVSRLLAAVAPVGLETTVYWSAQDGPPTAALFSDGLPYAVLVVVMAEDQHRISEVYGILNPDKLARLAL</sequence>
<reference evidence="8 9" key="1">
    <citation type="submission" date="2022-11" db="EMBL/GenBank/DDBJ databases">
        <title>Nonomuraea corallina sp. nov., a new species of the genus Nonomuraea isolated from sea side sediment in Thai sea.</title>
        <authorList>
            <person name="Ngamcharungchit C."/>
            <person name="Matsumoto A."/>
            <person name="Suriyachadkun C."/>
            <person name="Panbangred W."/>
            <person name="Inahashi Y."/>
            <person name="Intra B."/>
        </authorList>
    </citation>
    <scope>NUCLEOTIDE SEQUENCE [LARGE SCALE GENOMIC DNA]</scope>
    <source>
        <strain evidence="8 9">DSM 43553</strain>
    </source>
</reference>
<keyword evidence="9" id="KW-1185">Reference proteome</keyword>
<dbReference type="RefSeq" id="WP_271277497.1">
    <property type="nucleotide sequence ID" value="NZ_BAABFD010000016.1"/>
</dbReference>
<keyword evidence="5" id="KW-0804">Transcription</keyword>
<evidence type="ECO:0000256" key="2">
    <source>
        <dbReference type="ARBA" id="ARBA00011344"/>
    </source>
</evidence>
<evidence type="ECO:0000256" key="5">
    <source>
        <dbReference type="ARBA" id="ARBA00023163"/>
    </source>
</evidence>
<proteinExistence type="inferred from homology"/>
<dbReference type="InterPro" id="IPR052704">
    <property type="entry name" value="ECF_Sigma-70_Domain"/>
</dbReference>
<dbReference type="PANTHER" id="PTHR30173:SF36">
    <property type="entry name" value="ECF RNA POLYMERASE SIGMA FACTOR SIGJ"/>
    <property type="match status" value="1"/>
</dbReference>
<dbReference type="Pfam" id="PF04542">
    <property type="entry name" value="Sigma70_r2"/>
    <property type="match status" value="1"/>
</dbReference>
<keyword evidence="4" id="KW-0731">Sigma factor</keyword>
<evidence type="ECO:0000313" key="9">
    <source>
        <dbReference type="Proteomes" id="UP001212498"/>
    </source>
</evidence>
<dbReference type="InterPro" id="IPR032710">
    <property type="entry name" value="NTF2-like_dom_sf"/>
</dbReference>
<dbReference type="Pfam" id="PF08281">
    <property type="entry name" value="Sigma70_r4_2"/>
    <property type="match status" value="1"/>
</dbReference>
<comment type="subunit">
    <text evidence="2">Interacts transiently with the RNA polymerase catalytic core formed by RpoA, RpoB, RpoC and RpoZ (2 alpha, 1 beta, 1 beta' and 1 omega subunit) to form the RNA polymerase holoenzyme that can initiate transcription.</text>
</comment>
<comment type="similarity">
    <text evidence="1">Belongs to the sigma-70 factor family. ECF subfamily.</text>
</comment>